<protein>
    <recommendedName>
        <fullName evidence="4">ABC transporter domain-containing protein</fullName>
    </recommendedName>
</protein>
<dbReference type="CDD" id="cd03257">
    <property type="entry name" value="ABC_NikE_OppD_transporters"/>
    <property type="match status" value="1"/>
</dbReference>
<keyword evidence="3" id="KW-0067">ATP-binding</keyword>
<evidence type="ECO:0000256" key="1">
    <source>
        <dbReference type="ARBA" id="ARBA00022448"/>
    </source>
</evidence>
<feature type="domain" description="ABC transporter" evidence="4">
    <location>
        <begin position="4"/>
        <end position="238"/>
    </location>
</feature>
<sequence>MVVLECKNIYKSYPIRKSFFGKVIEEVSVLKGVSLKIEKGKSVGILGDSGSGKTTLAKILLDLEKPDSGDVLYKGISIYDMMKKKYRVYRLNVQAIFQNPYNSLNPRMKVIDIVSEGLKINFKLNREVIKEKVLESIRRCGLPDSVLELYPHQLSGGQRQRVAIARAIVLKPEIIIADEPTSALDVSVQSQIINLFLELQEIFSISYLFISHNPAVVDALCDHVYEMDKGKLKSILFCK</sequence>
<keyword evidence="1" id="KW-0813">Transport</keyword>
<accession>A0A1R1MMQ5</accession>
<dbReference type="AlphaFoldDB" id="A0A1R1MMQ5"/>
<dbReference type="InterPro" id="IPR017871">
    <property type="entry name" value="ABC_transporter-like_CS"/>
</dbReference>
<evidence type="ECO:0000256" key="3">
    <source>
        <dbReference type="ARBA" id="ARBA00022840"/>
    </source>
</evidence>
<dbReference type="OrthoDB" id="9806285at2"/>
<reference evidence="5 6" key="1">
    <citation type="submission" date="2016-10" db="EMBL/GenBank/DDBJ databases">
        <title>Genome sequence of a sulfur-reducing bacterium Desulfurobacterium indicum K6013.</title>
        <authorList>
            <person name="Cao J."/>
            <person name="Shao Z."/>
            <person name="Alain K."/>
            <person name="Jebbar M."/>
        </authorList>
    </citation>
    <scope>NUCLEOTIDE SEQUENCE [LARGE SCALE GENOMIC DNA]</scope>
    <source>
        <strain evidence="5 6">K6013</strain>
    </source>
</reference>
<dbReference type="Gene3D" id="3.40.50.300">
    <property type="entry name" value="P-loop containing nucleotide triphosphate hydrolases"/>
    <property type="match status" value="1"/>
</dbReference>
<comment type="caution">
    <text evidence="5">The sequence shown here is derived from an EMBL/GenBank/DDBJ whole genome shotgun (WGS) entry which is preliminary data.</text>
</comment>
<dbReference type="RefSeq" id="WP_076712385.1">
    <property type="nucleotide sequence ID" value="NZ_MOEN01000004.1"/>
</dbReference>
<dbReference type="SMART" id="SM00382">
    <property type="entry name" value="AAA"/>
    <property type="match status" value="1"/>
</dbReference>
<evidence type="ECO:0000313" key="5">
    <source>
        <dbReference type="EMBL" id="OMH41056.1"/>
    </source>
</evidence>
<dbReference type="InterPro" id="IPR003593">
    <property type="entry name" value="AAA+_ATPase"/>
</dbReference>
<dbReference type="InterPro" id="IPR027417">
    <property type="entry name" value="P-loop_NTPase"/>
</dbReference>
<dbReference type="GO" id="GO:0005524">
    <property type="term" value="F:ATP binding"/>
    <property type="evidence" value="ECO:0007669"/>
    <property type="project" value="UniProtKB-KW"/>
</dbReference>
<proteinExistence type="predicted"/>
<dbReference type="Proteomes" id="UP000187408">
    <property type="component" value="Unassembled WGS sequence"/>
</dbReference>
<dbReference type="InterPro" id="IPR003439">
    <property type="entry name" value="ABC_transporter-like_ATP-bd"/>
</dbReference>
<dbReference type="GO" id="GO:0016887">
    <property type="term" value="F:ATP hydrolysis activity"/>
    <property type="evidence" value="ECO:0007669"/>
    <property type="project" value="InterPro"/>
</dbReference>
<keyword evidence="2" id="KW-0547">Nucleotide-binding</keyword>
<keyword evidence="6" id="KW-1185">Reference proteome</keyword>
<dbReference type="PANTHER" id="PTHR43776">
    <property type="entry name" value="TRANSPORT ATP-BINDING PROTEIN"/>
    <property type="match status" value="1"/>
</dbReference>
<organism evidence="5 6">
    <name type="scientific">Desulfurobacterium indicum</name>
    <dbReference type="NCBI Taxonomy" id="1914305"/>
    <lineage>
        <taxon>Bacteria</taxon>
        <taxon>Pseudomonadati</taxon>
        <taxon>Aquificota</taxon>
        <taxon>Aquificia</taxon>
        <taxon>Desulfurobacteriales</taxon>
        <taxon>Desulfurobacteriaceae</taxon>
        <taxon>Desulfurobacterium</taxon>
    </lineage>
</organism>
<dbReference type="STRING" id="1914305.BLW93_01675"/>
<dbReference type="GO" id="GO:0055085">
    <property type="term" value="P:transmembrane transport"/>
    <property type="evidence" value="ECO:0007669"/>
    <property type="project" value="UniProtKB-ARBA"/>
</dbReference>
<dbReference type="InterPro" id="IPR050319">
    <property type="entry name" value="ABC_transp_ATP-bind"/>
</dbReference>
<dbReference type="PROSITE" id="PS00211">
    <property type="entry name" value="ABC_TRANSPORTER_1"/>
    <property type="match status" value="1"/>
</dbReference>
<evidence type="ECO:0000313" key="6">
    <source>
        <dbReference type="Proteomes" id="UP000187408"/>
    </source>
</evidence>
<dbReference type="Pfam" id="PF00005">
    <property type="entry name" value="ABC_tran"/>
    <property type="match status" value="1"/>
</dbReference>
<dbReference type="PANTHER" id="PTHR43776:SF8">
    <property type="entry name" value="ABC TRANSPORTER, ATP-BINDING PROTEIN"/>
    <property type="match status" value="1"/>
</dbReference>
<dbReference type="PROSITE" id="PS50893">
    <property type="entry name" value="ABC_TRANSPORTER_2"/>
    <property type="match status" value="1"/>
</dbReference>
<dbReference type="EMBL" id="MOEN01000004">
    <property type="protein sequence ID" value="OMH41056.1"/>
    <property type="molecule type" value="Genomic_DNA"/>
</dbReference>
<name>A0A1R1MMQ5_9BACT</name>
<gene>
    <name evidence="5" type="ORF">BLW93_01675</name>
</gene>
<dbReference type="SUPFAM" id="SSF52540">
    <property type="entry name" value="P-loop containing nucleoside triphosphate hydrolases"/>
    <property type="match status" value="1"/>
</dbReference>
<evidence type="ECO:0000256" key="2">
    <source>
        <dbReference type="ARBA" id="ARBA00022741"/>
    </source>
</evidence>
<evidence type="ECO:0000259" key="4">
    <source>
        <dbReference type="PROSITE" id="PS50893"/>
    </source>
</evidence>